<evidence type="ECO:0000313" key="3">
    <source>
        <dbReference type="EMBL" id="GAW81010.1"/>
    </source>
</evidence>
<dbReference type="Gene3D" id="1.10.8.10">
    <property type="entry name" value="DNA helicase RuvA subunit, C-terminal domain"/>
    <property type="match status" value="1"/>
</dbReference>
<dbReference type="GO" id="GO:0043130">
    <property type="term" value="F:ubiquitin binding"/>
    <property type="evidence" value="ECO:0007669"/>
    <property type="project" value="TreeGrafter"/>
</dbReference>
<evidence type="ECO:0000259" key="2">
    <source>
        <dbReference type="SMART" id="SM00594"/>
    </source>
</evidence>
<dbReference type="Proteomes" id="UP000195521">
    <property type="component" value="Unassembled WGS sequence"/>
</dbReference>
<dbReference type="RefSeq" id="XP_028543599.1">
    <property type="nucleotide sequence ID" value="XM_028687798.1"/>
</dbReference>
<name>A0A1Y1JFI3_PLAGO</name>
<dbReference type="OMA" id="IFMNTYK"/>
<dbReference type="SMART" id="SM00594">
    <property type="entry name" value="UAS"/>
    <property type="match status" value="1"/>
</dbReference>
<dbReference type="Pfam" id="PF14555">
    <property type="entry name" value="UBA_4"/>
    <property type="match status" value="1"/>
</dbReference>
<dbReference type="AlphaFoldDB" id="A0A1Y1JFI3"/>
<dbReference type="GO" id="GO:0005634">
    <property type="term" value="C:nucleus"/>
    <property type="evidence" value="ECO:0007669"/>
    <property type="project" value="TreeGrafter"/>
</dbReference>
<organism evidence="3 4">
    <name type="scientific">Plasmodium gonderi</name>
    <dbReference type="NCBI Taxonomy" id="77519"/>
    <lineage>
        <taxon>Eukaryota</taxon>
        <taxon>Sar</taxon>
        <taxon>Alveolata</taxon>
        <taxon>Apicomplexa</taxon>
        <taxon>Aconoidasida</taxon>
        <taxon>Haemosporida</taxon>
        <taxon>Plasmodiidae</taxon>
        <taxon>Plasmodium</taxon>
        <taxon>Plasmodium (Plasmodium)</taxon>
    </lineage>
</organism>
<feature type="domain" description="UAS" evidence="2">
    <location>
        <begin position="154"/>
        <end position="281"/>
    </location>
</feature>
<dbReference type="InterPro" id="IPR006577">
    <property type="entry name" value="UAS"/>
</dbReference>
<comment type="caution">
    <text evidence="3">The sequence shown here is derived from an EMBL/GenBank/DDBJ whole genome shotgun (WGS) entry which is preliminary data.</text>
</comment>
<evidence type="ECO:0000256" key="1">
    <source>
        <dbReference type="SAM" id="MobiDB-lite"/>
    </source>
</evidence>
<feature type="compositionally biased region" description="Basic and acidic residues" evidence="1">
    <location>
        <begin position="76"/>
        <end position="97"/>
    </location>
</feature>
<dbReference type="GeneID" id="39747728"/>
<evidence type="ECO:0000313" key="4">
    <source>
        <dbReference type="Proteomes" id="UP000195521"/>
    </source>
</evidence>
<dbReference type="Pfam" id="PF13899">
    <property type="entry name" value="Thioredoxin_7"/>
    <property type="match status" value="1"/>
</dbReference>
<dbReference type="CDD" id="cd02958">
    <property type="entry name" value="UAS"/>
    <property type="match status" value="1"/>
</dbReference>
<proteinExistence type="predicted"/>
<dbReference type="InterPro" id="IPR036249">
    <property type="entry name" value="Thioredoxin-like_sf"/>
</dbReference>
<accession>A0A1Y1JFI3</accession>
<gene>
    <name evidence="3" type="ORF">PGO_092100</name>
</gene>
<dbReference type="GO" id="GO:0043161">
    <property type="term" value="P:proteasome-mediated ubiquitin-dependent protein catabolic process"/>
    <property type="evidence" value="ECO:0007669"/>
    <property type="project" value="TreeGrafter"/>
</dbReference>
<dbReference type="OrthoDB" id="270602at2759"/>
<reference evidence="4" key="1">
    <citation type="submission" date="2017-04" db="EMBL/GenBank/DDBJ databases">
        <title>Plasmodium gonderi genome.</title>
        <authorList>
            <person name="Arisue N."/>
            <person name="Honma H."/>
            <person name="Kawai S."/>
            <person name="Tougan T."/>
            <person name="Tanabe K."/>
            <person name="Horii T."/>
        </authorList>
    </citation>
    <scope>NUCLEOTIDE SEQUENCE [LARGE SCALE GENOMIC DNA]</scope>
    <source>
        <strain evidence="4">ATCC 30045</strain>
    </source>
</reference>
<dbReference type="PANTHER" id="PTHR23322:SF6">
    <property type="entry name" value="UBX DOMAIN-CONTAINING PROTEIN 7"/>
    <property type="match status" value="1"/>
</dbReference>
<dbReference type="SUPFAM" id="SSF52833">
    <property type="entry name" value="Thioredoxin-like"/>
    <property type="match status" value="1"/>
</dbReference>
<dbReference type="InterPro" id="IPR050730">
    <property type="entry name" value="UBX_domain-protein"/>
</dbReference>
<protein>
    <recommendedName>
        <fullName evidence="2">UAS domain-containing protein</fullName>
    </recommendedName>
</protein>
<dbReference type="Gene3D" id="3.40.30.10">
    <property type="entry name" value="Glutaredoxin"/>
    <property type="match status" value="1"/>
</dbReference>
<dbReference type="PANTHER" id="PTHR23322">
    <property type="entry name" value="FAS-ASSOCIATED PROTEIN"/>
    <property type="match status" value="1"/>
</dbReference>
<keyword evidence="4" id="KW-1185">Reference proteome</keyword>
<dbReference type="EMBL" id="BDQF01000010">
    <property type="protein sequence ID" value="GAW81010.1"/>
    <property type="molecule type" value="Genomic_DNA"/>
</dbReference>
<sequence>MIAKQEIEEFLRHIEDATEDTALYYLEMCNGNCSDALNLYYEINGEPTSHSQHHNDGMGQGEETLEDADTQQVGIEDARDRTQDARDRTQNTRDRNEHVTDQMEDYSTEYDDCIREPDKHFSQALIHDMDKSNFLHFNEKNKKDKKSKIELGDAIGKLFSPPVFLNCNLSLEEVRKKSRKEDKYILVNIQDSEFESMRLNRDIWNNEVIQEIIKDFFIFWLRYEHDQDAMIFMSTYKVTKLPHICALCKRTGRKLKVWNLKNFQDPICAQSQLYEFIEKMEPKNESDNSTVNKDGIMFEKCIEALPSGEDNNKSMFNNMNENKISSTLKNMDIRVNEIHANMNKNKSCGKSTDLLKNTNDATNGRTDGVVQYNKINNELSELHKLRLQRFQKR</sequence>
<feature type="region of interest" description="Disordered" evidence="1">
    <location>
        <begin position="48"/>
        <end position="97"/>
    </location>
</feature>